<dbReference type="AlphaFoldDB" id="A0AAD5TAK3"/>
<proteinExistence type="predicted"/>
<evidence type="ECO:0000256" key="1">
    <source>
        <dbReference type="SAM" id="MobiDB-lite"/>
    </source>
</evidence>
<evidence type="ECO:0000313" key="3">
    <source>
        <dbReference type="Proteomes" id="UP001211907"/>
    </source>
</evidence>
<feature type="region of interest" description="Disordered" evidence="1">
    <location>
        <begin position="260"/>
        <end position="295"/>
    </location>
</feature>
<gene>
    <name evidence="2" type="ORF">HK100_007389</name>
</gene>
<organism evidence="2 3">
    <name type="scientific">Physocladia obscura</name>
    <dbReference type="NCBI Taxonomy" id="109957"/>
    <lineage>
        <taxon>Eukaryota</taxon>
        <taxon>Fungi</taxon>
        <taxon>Fungi incertae sedis</taxon>
        <taxon>Chytridiomycota</taxon>
        <taxon>Chytridiomycota incertae sedis</taxon>
        <taxon>Chytridiomycetes</taxon>
        <taxon>Chytridiales</taxon>
        <taxon>Chytriomycetaceae</taxon>
        <taxon>Physocladia</taxon>
    </lineage>
</organism>
<protein>
    <submittedName>
        <fullName evidence="2">Uncharacterized protein</fullName>
    </submittedName>
</protein>
<feature type="region of interest" description="Disordered" evidence="1">
    <location>
        <begin position="111"/>
        <end position="131"/>
    </location>
</feature>
<feature type="compositionally biased region" description="Polar residues" evidence="1">
    <location>
        <begin position="197"/>
        <end position="211"/>
    </location>
</feature>
<feature type="compositionally biased region" description="Polar residues" evidence="1">
    <location>
        <begin position="501"/>
        <end position="512"/>
    </location>
</feature>
<feature type="compositionally biased region" description="Polar residues" evidence="1">
    <location>
        <begin position="281"/>
        <end position="295"/>
    </location>
</feature>
<feature type="region of interest" description="Disordered" evidence="1">
    <location>
        <begin position="194"/>
        <end position="213"/>
    </location>
</feature>
<feature type="non-terminal residue" evidence="2">
    <location>
        <position position="1"/>
    </location>
</feature>
<comment type="caution">
    <text evidence="2">The sequence shown here is derived from an EMBL/GenBank/DDBJ whole genome shotgun (WGS) entry which is preliminary data.</text>
</comment>
<name>A0AAD5TAK3_9FUNG</name>
<sequence length="820" mass="90654">SQTQNNKINEVSVGASVDMFKTFTNVATSTMADFVHEKKSLDRINIAILTESKNAKTNLRNEITISTPNFSQYLANKRQNMSQSVSDIKLKKFDDSSLNYILKQTAVNSNSLQPSPIRSESNSFDHNTTSQDSGIILSTTLNALRPEPREFSMKFIKNSPTGIHTSLKTFSDDTNILRFSSGRVSSPVKLLSVSKSQNTNENPKSSDSSKPQKLFHQIEENNYTRSKVEGSSLSVKVAASFRDSLDLSLPIQPLSPARSFDSTNSDLLSVNGYGEKKEGTNETPGSEISPNKLSFSRQQSSKLVGRLSVGLSDSHSNNASKMIRHVSGSSMYSCSPKSGERILASIPIRSTSELSADSGSSKKNQWLSRRIDYAKSPIQTPCKSPLKTVHAENVYNDNYSLSFSSEKNPKIHQDSVMLELEDGSMNFNDLEQRHNKHANSVDLDAFLAGNGLYLTANATPEIQNSEIQNESNHQTISNLFANLSHRDEGLLETFSFNQQIDHGKPFSQTPSKIEQRDEDSANYTGKSVFQGKQCSISELNEPSGIPATPGSPQSFSWTETSMLQHNSALNNEEYEFDKSDEKQLFMQLSEKHNAEKKIVQQHSSILSFFKNMHSTSNLVGNTSIMVRPRLRAALELVLRHLIFSTQNQRASLNHSNLINYYDLYSNGLVYGSLQNLAAFPVAHIPGSSKSELINDDDEAPIGEGLHPLLKGVFQLDMSLMVELCGSMVMGKAASQSVSALERNGLKKWLAGLNELHRYLLPTSRAIFHVETQLSSKLSLAQAMVVVKDQISIRKMTKGMSADIGDAVTFMDWVAGSCHPN</sequence>
<reference evidence="2" key="1">
    <citation type="submission" date="2020-05" db="EMBL/GenBank/DDBJ databases">
        <title>Phylogenomic resolution of chytrid fungi.</title>
        <authorList>
            <person name="Stajich J.E."/>
            <person name="Amses K."/>
            <person name="Simmons R."/>
            <person name="Seto K."/>
            <person name="Myers J."/>
            <person name="Bonds A."/>
            <person name="Quandt C.A."/>
            <person name="Barry K."/>
            <person name="Liu P."/>
            <person name="Grigoriev I."/>
            <person name="Longcore J.E."/>
            <person name="James T.Y."/>
        </authorList>
    </citation>
    <scope>NUCLEOTIDE SEQUENCE</scope>
    <source>
        <strain evidence="2">JEL0513</strain>
    </source>
</reference>
<accession>A0AAD5TAK3</accession>
<evidence type="ECO:0000313" key="2">
    <source>
        <dbReference type="EMBL" id="KAJ3130817.1"/>
    </source>
</evidence>
<dbReference type="Proteomes" id="UP001211907">
    <property type="component" value="Unassembled WGS sequence"/>
</dbReference>
<dbReference type="EMBL" id="JADGJH010000349">
    <property type="protein sequence ID" value="KAJ3130817.1"/>
    <property type="molecule type" value="Genomic_DNA"/>
</dbReference>
<keyword evidence="3" id="KW-1185">Reference proteome</keyword>
<feature type="region of interest" description="Disordered" evidence="1">
    <location>
        <begin position="501"/>
        <end position="522"/>
    </location>
</feature>